<keyword evidence="3 4" id="KW-0732">Signal</keyword>
<dbReference type="Gene3D" id="2.40.160.10">
    <property type="entry name" value="Porin"/>
    <property type="match status" value="1"/>
</dbReference>
<gene>
    <name evidence="5" type="ORF">C1S65_10140</name>
</gene>
<protein>
    <submittedName>
        <fullName evidence="5">Outer membrane porin, OprD family</fullName>
    </submittedName>
</protein>
<dbReference type="EMBL" id="CP030750">
    <property type="protein sequence ID" value="AXA24454.1"/>
    <property type="molecule type" value="Genomic_DNA"/>
</dbReference>
<dbReference type="GO" id="GO:0015288">
    <property type="term" value="F:porin activity"/>
    <property type="evidence" value="ECO:0007669"/>
    <property type="project" value="TreeGrafter"/>
</dbReference>
<keyword evidence="2" id="KW-0813">Transport</keyword>
<sequence>MYKCTLPVAVALASLSLGAQAAGFVEDSKASVTARNFYINSDNRNGTANPSKQEEWGQGFIFNFTSGYTQGTVGFGVDAIGLTGFRLDSGKGTHYNPTSTAKGGTVFPTDSDGRAVDDFSSLGVTGKVKISKTEAKLGVLQPKLPVVTYNDGRLLPQTFEGGQITSNEIDNLTLIGGKLEHAKGRNSTNMESLTIAGSNGNPATATSNRRSNAFYYAGADYKLSKDLLLQYYYGNLDDFYKQHFLGLTHNLALPVGSLKSDLRYFYSDSDGKNASTEGRLAGYRASGYQNNGEVDNRTWSAKFTYSLGSHALSAGYQRVNGTSDFPFLNQGDGASAYLITDVQIGKFLRAGERTWLAQYAYDFAALGVPGLTANAIYLKGTNVNSAGSDRSEWERDFSLAYVVQEGTFKGLGLQWRNAALRTDVSGQRDQDENRLIVSYTYNFF</sequence>
<evidence type="ECO:0000313" key="6">
    <source>
        <dbReference type="Proteomes" id="UP000251617"/>
    </source>
</evidence>
<dbReference type="GO" id="GO:0016020">
    <property type="term" value="C:membrane"/>
    <property type="evidence" value="ECO:0007669"/>
    <property type="project" value="InterPro"/>
</dbReference>
<proteinExistence type="inferred from homology"/>
<feature type="signal peptide" evidence="4">
    <location>
        <begin position="1"/>
        <end position="21"/>
    </location>
</feature>
<comment type="similarity">
    <text evidence="1">Belongs to the outer membrane porin (Opr) (TC 1.B.25) family.</text>
</comment>
<dbReference type="PANTHER" id="PTHR34596">
    <property type="entry name" value="CHITOPORIN"/>
    <property type="match status" value="1"/>
</dbReference>
<dbReference type="InterPro" id="IPR023614">
    <property type="entry name" value="Porin_dom_sf"/>
</dbReference>
<evidence type="ECO:0000313" key="5">
    <source>
        <dbReference type="EMBL" id="AXA24454.1"/>
    </source>
</evidence>
<dbReference type="SUPFAM" id="SSF56935">
    <property type="entry name" value="Porins"/>
    <property type="match status" value="1"/>
</dbReference>
<dbReference type="AlphaFoldDB" id="A0AAD0PAR6"/>
<reference evidence="5 6" key="1">
    <citation type="submission" date="2018-06" db="EMBL/GenBank/DDBJ databases">
        <title>The genome of Pseudomonas putida NX-1, a lignin degrader.</title>
        <authorList>
            <person name="Xu Z."/>
        </authorList>
    </citation>
    <scope>NUCLEOTIDE SEQUENCE [LARGE SCALE GENOMIC DNA]</scope>
    <source>
        <strain evidence="5 6">NX-1</strain>
    </source>
</reference>
<accession>A0AAD0PAR6</accession>
<feature type="chain" id="PRO_5041910907" evidence="4">
    <location>
        <begin position="22"/>
        <end position="444"/>
    </location>
</feature>
<dbReference type="Pfam" id="PF03573">
    <property type="entry name" value="OprD"/>
    <property type="match status" value="1"/>
</dbReference>
<evidence type="ECO:0000256" key="1">
    <source>
        <dbReference type="ARBA" id="ARBA00009075"/>
    </source>
</evidence>
<dbReference type="InterPro" id="IPR005318">
    <property type="entry name" value="OM_porin_bac"/>
</dbReference>
<dbReference type="PANTHER" id="PTHR34596:SF2">
    <property type="entry name" value="CHITOPORIN"/>
    <property type="match status" value="1"/>
</dbReference>
<dbReference type="Proteomes" id="UP000251617">
    <property type="component" value="Chromosome"/>
</dbReference>
<name>A0AAD0PAR6_PSEPU</name>
<organism evidence="5 6">
    <name type="scientific">Pseudomonas putida</name>
    <name type="common">Arthrobacter siderocapsulatus</name>
    <dbReference type="NCBI Taxonomy" id="303"/>
    <lineage>
        <taxon>Bacteria</taxon>
        <taxon>Pseudomonadati</taxon>
        <taxon>Pseudomonadota</taxon>
        <taxon>Gammaproteobacteria</taxon>
        <taxon>Pseudomonadales</taxon>
        <taxon>Pseudomonadaceae</taxon>
        <taxon>Pseudomonas</taxon>
    </lineage>
</organism>
<evidence type="ECO:0000256" key="4">
    <source>
        <dbReference type="SAM" id="SignalP"/>
    </source>
</evidence>
<dbReference type="RefSeq" id="WP_063544244.1">
    <property type="nucleotide sequence ID" value="NZ_CP011789.1"/>
</dbReference>
<evidence type="ECO:0000256" key="3">
    <source>
        <dbReference type="ARBA" id="ARBA00022729"/>
    </source>
</evidence>
<evidence type="ECO:0000256" key="2">
    <source>
        <dbReference type="ARBA" id="ARBA00022448"/>
    </source>
</evidence>